<sequence length="233" mass="25762">MKTTNQPLQRSDYRIRLLIGTLGILLPVALIIAKGSVLASISHYYYHNVASLIFIIILSAFGLFLLSYKGYRIDPKTEIISDDFITNIGGLAALLVVIIPTSCDGSGSAVIDGLCGNGLEPLLGHLNNTKNIIHLVAAGVFILTMGWMSSFKFTRGDDDGYHSLYRWSGYLVFISVGLLLICKLLVALDVNIFIQDYYVFIFETTAIIPFGISWLIKGKMVEKVQVISKKMFN</sequence>
<feature type="transmembrane region" description="Helical" evidence="1">
    <location>
        <begin position="132"/>
        <end position="150"/>
    </location>
</feature>
<name>A0ABX5PX78_9FLAO</name>
<evidence type="ECO:0008006" key="4">
    <source>
        <dbReference type="Google" id="ProtNLM"/>
    </source>
</evidence>
<feature type="transmembrane region" description="Helical" evidence="1">
    <location>
        <begin position="15"/>
        <end position="33"/>
    </location>
</feature>
<keyword evidence="3" id="KW-1185">Reference proteome</keyword>
<dbReference type="Proteomes" id="UP000248584">
    <property type="component" value="Unassembled WGS sequence"/>
</dbReference>
<organism evidence="2 3">
    <name type="scientific">Nonlabens dokdonensis</name>
    <dbReference type="NCBI Taxonomy" id="328515"/>
    <lineage>
        <taxon>Bacteria</taxon>
        <taxon>Pseudomonadati</taxon>
        <taxon>Bacteroidota</taxon>
        <taxon>Flavobacteriia</taxon>
        <taxon>Flavobacteriales</taxon>
        <taxon>Flavobacteriaceae</taxon>
        <taxon>Nonlabens</taxon>
    </lineage>
</organism>
<keyword evidence="1" id="KW-1133">Transmembrane helix</keyword>
<comment type="caution">
    <text evidence="2">The sequence shown here is derived from an EMBL/GenBank/DDBJ whole genome shotgun (WGS) entry which is preliminary data.</text>
</comment>
<keyword evidence="1" id="KW-0812">Transmembrane</keyword>
<evidence type="ECO:0000313" key="2">
    <source>
        <dbReference type="EMBL" id="PZX39794.1"/>
    </source>
</evidence>
<gene>
    <name evidence="2" type="ORF">LX97_02151</name>
</gene>
<evidence type="ECO:0000313" key="3">
    <source>
        <dbReference type="Proteomes" id="UP000248584"/>
    </source>
</evidence>
<feature type="transmembrane region" description="Helical" evidence="1">
    <location>
        <begin position="170"/>
        <end position="190"/>
    </location>
</feature>
<proteinExistence type="predicted"/>
<feature type="transmembrane region" description="Helical" evidence="1">
    <location>
        <begin position="45"/>
        <end position="66"/>
    </location>
</feature>
<feature type="transmembrane region" description="Helical" evidence="1">
    <location>
        <begin position="197"/>
        <end position="216"/>
    </location>
</feature>
<keyword evidence="1" id="KW-0472">Membrane</keyword>
<reference evidence="2 3" key="1">
    <citation type="submission" date="2018-06" db="EMBL/GenBank/DDBJ databases">
        <title>Genomic Encyclopedia of Archaeal and Bacterial Type Strains, Phase II (KMG-II): from individual species to whole genera.</title>
        <authorList>
            <person name="Goeker M."/>
        </authorList>
    </citation>
    <scope>NUCLEOTIDE SEQUENCE [LARGE SCALE GENOMIC DNA]</scope>
    <source>
        <strain evidence="2 3">DSM 17205</strain>
    </source>
</reference>
<dbReference type="EMBL" id="QKZR01000003">
    <property type="protein sequence ID" value="PZX39794.1"/>
    <property type="molecule type" value="Genomic_DNA"/>
</dbReference>
<accession>A0ABX5PX78</accession>
<protein>
    <recommendedName>
        <fullName evidence="4">DUF998 domain-containing protein</fullName>
    </recommendedName>
</protein>
<dbReference type="RefSeq" id="WP_015363162.1">
    <property type="nucleotide sequence ID" value="NZ_QKZR01000003.1"/>
</dbReference>
<evidence type="ECO:0000256" key="1">
    <source>
        <dbReference type="SAM" id="Phobius"/>
    </source>
</evidence>